<evidence type="ECO:0000313" key="2">
    <source>
        <dbReference type="EMBL" id="QDO88355.1"/>
    </source>
</evidence>
<dbReference type="Proteomes" id="UP000315395">
    <property type="component" value="Chromosome"/>
</dbReference>
<dbReference type="SUPFAM" id="SSF46955">
    <property type="entry name" value="Putative DNA-binding domain"/>
    <property type="match status" value="1"/>
</dbReference>
<dbReference type="RefSeq" id="WP_143783033.1">
    <property type="nucleotide sequence ID" value="NZ_CP041616.1"/>
</dbReference>
<gene>
    <name evidence="2" type="ORF">FNH13_08370</name>
</gene>
<reference evidence="2 3" key="1">
    <citation type="submission" date="2019-07" db="EMBL/GenBank/DDBJ databases">
        <title>complete genome sequencing of Ornithinimicrobium sp. H23M54.</title>
        <authorList>
            <person name="Bae J.-W."/>
            <person name="Lee S.-Y."/>
        </authorList>
    </citation>
    <scope>NUCLEOTIDE SEQUENCE [LARGE SCALE GENOMIC DNA]</scope>
    <source>
        <strain evidence="2 3">H23M54</strain>
    </source>
</reference>
<dbReference type="NCBIfam" id="TIGR01764">
    <property type="entry name" value="excise"/>
    <property type="match status" value="1"/>
</dbReference>
<dbReference type="EMBL" id="CP041616">
    <property type="protein sequence ID" value="QDO88355.1"/>
    <property type="molecule type" value="Genomic_DNA"/>
</dbReference>
<organism evidence="2 3">
    <name type="scientific">Ornithinimicrobium ciconiae</name>
    <dbReference type="NCBI Taxonomy" id="2594265"/>
    <lineage>
        <taxon>Bacteria</taxon>
        <taxon>Bacillati</taxon>
        <taxon>Actinomycetota</taxon>
        <taxon>Actinomycetes</taxon>
        <taxon>Micrococcales</taxon>
        <taxon>Ornithinimicrobiaceae</taxon>
        <taxon>Ornithinimicrobium</taxon>
    </lineage>
</organism>
<evidence type="ECO:0000259" key="1">
    <source>
        <dbReference type="Pfam" id="PF12728"/>
    </source>
</evidence>
<dbReference type="AlphaFoldDB" id="A0A516GA34"/>
<sequence length="63" mass="7399">MNDLLTVPEAAEVLHIPEATLRYWIHRGDTGPRSFKLGPRRRMYKREDVLAWMEAQYNAEEAV</sequence>
<accession>A0A516GA34</accession>
<evidence type="ECO:0000313" key="3">
    <source>
        <dbReference type="Proteomes" id="UP000315395"/>
    </source>
</evidence>
<name>A0A516GA34_9MICO</name>
<protein>
    <submittedName>
        <fullName evidence="2">Helix-turn-helix domain-containing protein</fullName>
    </submittedName>
</protein>
<dbReference type="GO" id="GO:0003677">
    <property type="term" value="F:DNA binding"/>
    <property type="evidence" value="ECO:0007669"/>
    <property type="project" value="InterPro"/>
</dbReference>
<dbReference type="InterPro" id="IPR041657">
    <property type="entry name" value="HTH_17"/>
</dbReference>
<dbReference type="Pfam" id="PF12728">
    <property type="entry name" value="HTH_17"/>
    <property type="match status" value="1"/>
</dbReference>
<keyword evidence="3" id="KW-1185">Reference proteome</keyword>
<feature type="domain" description="Helix-turn-helix" evidence="1">
    <location>
        <begin position="4"/>
        <end position="56"/>
    </location>
</feature>
<dbReference type="InterPro" id="IPR009061">
    <property type="entry name" value="DNA-bd_dom_put_sf"/>
</dbReference>
<dbReference type="KEGG" id="orz:FNH13_08370"/>
<dbReference type="InterPro" id="IPR010093">
    <property type="entry name" value="SinI_DNA-bd"/>
</dbReference>
<dbReference type="Gene3D" id="1.10.1660.10">
    <property type="match status" value="1"/>
</dbReference>
<proteinExistence type="predicted"/>
<dbReference type="OrthoDB" id="4330189at2"/>